<dbReference type="GO" id="GO:0000155">
    <property type="term" value="F:phosphorelay sensor kinase activity"/>
    <property type="evidence" value="ECO:0007669"/>
    <property type="project" value="InterPro"/>
</dbReference>
<feature type="transmembrane region" description="Helical" evidence="4">
    <location>
        <begin position="148"/>
        <end position="181"/>
    </location>
</feature>
<evidence type="ECO:0000256" key="4">
    <source>
        <dbReference type="SAM" id="Phobius"/>
    </source>
</evidence>
<accession>A0A7Z8NT89</accession>
<dbReference type="GO" id="GO:0046983">
    <property type="term" value="F:protein dimerization activity"/>
    <property type="evidence" value="ECO:0007669"/>
    <property type="project" value="InterPro"/>
</dbReference>
<gene>
    <name evidence="6" type="ORF">FA014_00255</name>
</gene>
<dbReference type="InterPro" id="IPR036890">
    <property type="entry name" value="HATPase_C_sf"/>
</dbReference>
<dbReference type="Proteomes" id="UP000308121">
    <property type="component" value="Unassembled WGS sequence"/>
</dbReference>
<keyword evidence="4" id="KW-0472">Membrane</keyword>
<dbReference type="OrthoDB" id="5241784at2"/>
<evidence type="ECO:0000313" key="6">
    <source>
        <dbReference type="EMBL" id="TKR27482.1"/>
    </source>
</evidence>
<keyword evidence="3" id="KW-0902">Two-component regulatory system</keyword>
<feature type="transmembrane region" description="Helical" evidence="4">
    <location>
        <begin position="188"/>
        <end position="206"/>
    </location>
</feature>
<dbReference type="EMBL" id="SZYE01000001">
    <property type="protein sequence ID" value="TKR27482.1"/>
    <property type="molecule type" value="Genomic_DNA"/>
</dbReference>
<keyword evidence="4" id="KW-1133">Transmembrane helix</keyword>
<evidence type="ECO:0000313" key="7">
    <source>
        <dbReference type="Proteomes" id="UP000308121"/>
    </source>
</evidence>
<sequence length="460" mass="47782">MRLGWCSSVPPANGVAAPRGSAAVSPAHVGSRASARDGCHGRTVGGMASPAAGMGAAVGSPYAGGVRATWWYTVAGLVFLDLVVLMNWWLWLGQLPAHAVLPGGPALAALGVALQLGAAAVLVRDYPVAVPPADAEDTVTAPRRRRGAVALAVGTVGAALLGVTTGSWMLGVGVLAFLLSLLPWPRGVRWRLVALLTLVLAGLWVVDAPRLGIDTADADLSTLPPTLILLLPALSAFSLWWWDLVRELDRAREAAAAVSAMRERLRLAGEVHDLQGHHLQVVALQLELAERLIDRDPAAAAEQIRTARTSVDEARAGTRDLATRFRGVPLPDELANAADLLRAAGHEVQVELDRGAGTAPADVLGPLVRESVTNVLKHGAGTRARISLRREGGMWRYAIANDRDPAAPGPGASRGTGVAAMRDRIAALGGTVEVRADDEFVLTVAVPDGAVPDAADGTGA</sequence>
<dbReference type="InterPro" id="IPR011712">
    <property type="entry name" value="Sig_transdc_His_kin_sub3_dim/P"/>
</dbReference>
<reference evidence="6 7" key="1">
    <citation type="submission" date="2019-05" db="EMBL/GenBank/DDBJ databases">
        <title>Genome sequence of Cellulomonas hominis strain CS1.</title>
        <authorList>
            <person name="Belmont J."/>
            <person name="Maclea K.S."/>
        </authorList>
    </citation>
    <scope>NUCLEOTIDE SEQUENCE [LARGE SCALE GENOMIC DNA]</scope>
    <source>
        <strain evidence="6 7">CS1</strain>
    </source>
</reference>
<feature type="transmembrane region" description="Helical" evidence="4">
    <location>
        <begin position="104"/>
        <end position="123"/>
    </location>
</feature>
<comment type="caution">
    <text evidence="6">The sequence shown here is derived from an EMBL/GenBank/DDBJ whole genome shotgun (WGS) entry which is preliminary data.</text>
</comment>
<dbReference type="InterPro" id="IPR050482">
    <property type="entry name" value="Sensor_HK_TwoCompSys"/>
</dbReference>
<dbReference type="CDD" id="cd16917">
    <property type="entry name" value="HATPase_UhpB-NarQ-NarX-like"/>
    <property type="match status" value="1"/>
</dbReference>
<feature type="transmembrane region" description="Helical" evidence="4">
    <location>
        <begin position="70"/>
        <end position="92"/>
    </location>
</feature>
<evidence type="ECO:0000259" key="5">
    <source>
        <dbReference type="Pfam" id="PF07730"/>
    </source>
</evidence>
<proteinExistence type="predicted"/>
<dbReference type="Pfam" id="PF07730">
    <property type="entry name" value="HisKA_3"/>
    <property type="match status" value="1"/>
</dbReference>
<evidence type="ECO:0000256" key="2">
    <source>
        <dbReference type="ARBA" id="ARBA00022777"/>
    </source>
</evidence>
<name>A0A7Z8NT89_9CELL</name>
<dbReference type="SUPFAM" id="SSF55874">
    <property type="entry name" value="ATPase domain of HSP90 chaperone/DNA topoisomerase II/histidine kinase"/>
    <property type="match status" value="1"/>
</dbReference>
<evidence type="ECO:0000256" key="1">
    <source>
        <dbReference type="ARBA" id="ARBA00022679"/>
    </source>
</evidence>
<keyword evidence="4" id="KW-0812">Transmembrane</keyword>
<feature type="transmembrane region" description="Helical" evidence="4">
    <location>
        <begin position="226"/>
        <end position="242"/>
    </location>
</feature>
<protein>
    <submittedName>
        <fullName evidence="6">Sensor histidine kinase</fullName>
    </submittedName>
</protein>
<dbReference type="PANTHER" id="PTHR24421">
    <property type="entry name" value="NITRATE/NITRITE SENSOR PROTEIN NARX-RELATED"/>
    <property type="match status" value="1"/>
</dbReference>
<feature type="domain" description="Signal transduction histidine kinase subgroup 3 dimerisation and phosphoacceptor" evidence="5">
    <location>
        <begin position="263"/>
        <end position="327"/>
    </location>
</feature>
<dbReference type="Gene3D" id="3.30.565.10">
    <property type="entry name" value="Histidine kinase-like ATPase, C-terminal domain"/>
    <property type="match status" value="1"/>
</dbReference>
<organism evidence="6 7">
    <name type="scientific">Cellulomonas hominis</name>
    <dbReference type="NCBI Taxonomy" id="156981"/>
    <lineage>
        <taxon>Bacteria</taxon>
        <taxon>Bacillati</taxon>
        <taxon>Actinomycetota</taxon>
        <taxon>Actinomycetes</taxon>
        <taxon>Micrococcales</taxon>
        <taxon>Cellulomonadaceae</taxon>
        <taxon>Cellulomonas</taxon>
    </lineage>
</organism>
<dbReference type="AlphaFoldDB" id="A0A7Z8NT89"/>
<evidence type="ECO:0000256" key="3">
    <source>
        <dbReference type="ARBA" id="ARBA00023012"/>
    </source>
</evidence>
<dbReference type="GO" id="GO:0016020">
    <property type="term" value="C:membrane"/>
    <property type="evidence" value="ECO:0007669"/>
    <property type="project" value="InterPro"/>
</dbReference>
<keyword evidence="2 6" id="KW-0418">Kinase</keyword>
<dbReference type="Gene3D" id="1.20.5.1930">
    <property type="match status" value="1"/>
</dbReference>
<keyword evidence="1" id="KW-0808">Transferase</keyword>
<dbReference type="PANTHER" id="PTHR24421:SF63">
    <property type="entry name" value="SENSOR HISTIDINE KINASE DESK"/>
    <property type="match status" value="1"/>
</dbReference>